<dbReference type="GO" id="GO:0005524">
    <property type="term" value="F:ATP binding"/>
    <property type="evidence" value="ECO:0007669"/>
    <property type="project" value="UniProtKB-KW"/>
</dbReference>
<dbReference type="InterPro" id="IPR017911">
    <property type="entry name" value="MacB-like_ATP-bd"/>
</dbReference>
<protein>
    <submittedName>
        <fullName evidence="6">ABC transporter ATP-binding protein</fullName>
    </submittedName>
</protein>
<dbReference type="AlphaFoldDB" id="A0A8H9IES9"/>
<dbReference type="SMART" id="SM00382">
    <property type="entry name" value="AAA"/>
    <property type="match status" value="1"/>
</dbReference>
<dbReference type="Proteomes" id="UP000622604">
    <property type="component" value="Unassembled WGS sequence"/>
</dbReference>
<dbReference type="Gene3D" id="3.40.50.300">
    <property type="entry name" value="P-loop containing nucleotide triphosphate hydrolases"/>
    <property type="match status" value="1"/>
</dbReference>
<keyword evidence="3" id="KW-0547">Nucleotide-binding</keyword>
<evidence type="ECO:0000256" key="1">
    <source>
        <dbReference type="ARBA" id="ARBA00005417"/>
    </source>
</evidence>
<keyword evidence="4 6" id="KW-0067">ATP-binding</keyword>
<evidence type="ECO:0000313" key="7">
    <source>
        <dbReference type="Proteomes" id="UP000622604"/>
    </source>
</evidence>
<dbReference type="RefSeq" id="WP_226992136.1">
    <property type="nucleotide sequence ID" value="NZ_BMZC01000005.1"/>
</dbReference>
<evidence type="ECO:0000256" key="4">
    <source>
        <dbReference type="ARBA" id="ARBA00022840"/>
    </source>
</evidence>
<dbReference type="CDD" id="cd03255">
    <property type="entry name" value="ABC_MJ0796_LolCDE_FtsE"/>
    <property type="match status" value="1"/>
</dbReference>
<accession>A0A8H9IES9</accession>
<evidence type="ECO:0000259" key="5">
    <source>
        <dbReference type="PROSITE" id="PS50893"/>
    </source>
</evidence>
<gene>
    <name evidence="6" type="ORF">GCM10011274_20060</name>
</gene>
<organism evidence="6 7">
    <name type="scientific">Paraglaciecola chathamensis</name>
    <dbReference type="NCBI Taxonomy" id="368405"/>
    <lineage>
        <taxon>Bacteria</taxon>
        <taxon>Pseudomonadati</taxon>
        <taxon>Pseudomonadota</taxon>
        <taxon>Gammaproteobacteria</taxon>
        <taxon>Alteromonadales</taxon>
        <taxon>Alteromonadaceae</taxon>
        <taxon>Paraglaciecola</taxon>
    </lineage>
</organism>
<sequence length="238" mass="26454">MSFAVDIESLSFTWSKNNSPTLTIPRWQVRTGEQVFLRGQSGSGKSTLLNLLSGVCIASEGRLSVLGNNLASMSSRQRDQFRAQYLGVIFQQFNLLPYMSAKENILLGQWFNKKAHKSSLSKSEERYQYLGETLGLSQKLLSQQASTLSVGQQQRVAVARALISNPQLIIADEPTSALDTEHRDKFIELLLNQCHADNTTLVFVSHDQSLASAFTQQTSMSLLNTIVEPERPVAHHAN</sequence>
<dbReference type="SUPFAM" id="SSF52540">
    <property type="entry name" value="P-loop containing nucleoside triphosphate hydrolases"/>
    <property type="match status" value="1"/>
</dbReference>
<proteinExistence type="inferred from homology"/>
<dbReference type="PANTHER" id="PTHR42798:SF7">
    <property type="entry name" value="ALPHA-D-RIBOSE 1-METHYLPHOSPHONATE 5-TRIPHOSPHATE SYNTHASE SUBUNIT PHNL"/>
    <property type="match status" value="1"/>
</dbReference>
<dbReference type="InterPro" id="IPR003593">
    <property type="entry name" value="AAA+_ATPase"/>
</dbReference>
<dbReference type="GO" id="GO:0016887">
    <property type="term" value="F:ATP hydrolysis activity"/>
    <property type="evidence" value="ECO:0007669"/>
    <property type="project" value="InterPro"/>
</dbReference>
<evidence type="ECO:0000256" key="3">
    <source>
        <dbReference type="ARBA" id="ARBA00022741"/>
    </source>
</evidence>
<comment type="similarity">
    <text evidence="1">Belongs to the ABC transporter superfamily.</text>
</comment>
<dbReference type="InterPro" id="IPR017871">
    <property type="entry name" value="ABC_transporter-like_CS"/>
</dbReference>
<reference evidence="6" key="2">
    <citation type="submission" date="2020-09" db="EMBL/GenBank/DDBJ databases">
        <authorList>
            <person name="Sun Q."/>
            <person name="Kim S."/>
        </authorList>
    </citation>
    <scope>NUCLEOTIDE SEQUENCE</scope>
    <source>
        <strain evidence="6">KCTC 32337</strain>
    </source>
</reference>
<dbReference type="InterPro" id="IPR003439">
    <property type="entry name" value="ABC_transporter-like_ATP-bd"/>
</dbReference>
<feature type="domain" description="ABC transporter" evidence="5">
    <location>
        <begin position="5"/>
        <end position="237"/>
    </location>
</feature>
<comment type="caution">
    <text evidence="6">The sequence shown here is derived from an EMBL/GenBank/DDBJ whole genome shotgun (WGS) entry which is preliminary data.</text>
</comment>
<dbReference type="Pfam" id="PF00005">
    <property type="entry name" value="ABC_tran"/>
    <property type="match status" value="1"/>
</dbReference>
<dbReference type="PROSITE" id="PS50893">
    <property type="entry name" value="ABC_TRANSPORTER_2"/>
    <property type="match status" value="1"/>
</dbReference>
<dbReference type="PROSITE" id="PS00211">
    <property type="entry name" value="ABC_TRANSPORTER_1"/>
    <property type="match status" value="1"/>
</dbReference>
<dbReference type="InterPro" id="IPR027417">
    <property type="entry name" value="P-loop_NTPase"/>
</dbReference>
<name>A0A8H9IES9_9ALTE</name>
<dbReference type="EMBL" id="BMZC01000005">
    <property type="protein sequence ID" value="GGZ62095.1"/>
    <property type="molecule type" value="Genomic_DNA"/>
</dbReference>
<reference evidence="6" key="1">
    <citation type="journal article" date="2014" name="Int. J. Syst. Evol. Microbiol.">
        <title>Complete genome sequence of Corynebacterium casei LMG S-19264T (=DSM 44701T), isolated from a smear-ripened cheese.</title>
        <authorList>
            <consortium name="US DOE Joint Genome Institute (JGI-PGF)"/>
            <person name="Walter F."/>
            <person name="Albersmeier A."/>
            <person name="Kalinowski J."/>
            <person name="Ruckert C."/>
        </authorList>
    </citation>
    <scope>NUCLEOTIDE SEQUENCE</scope>
    <source>
        <strain evidence="6">KCTC 32337</strain>
    </source>
</reference>
<dbReference type="PANTHER" id="PTHR42798">
    <property type="entry name" value="LIPOPROTEIN-RELEASING SYSTEM ATP-BINDING PROTEIN LOLD"/>
    <property type="match status" value="1"/>
</dbReference>
<evidence type="ECO:0000313" key="6">
    <source>
        <dbReference type="EMBL" id="GGZ62095.1"/>
    </source>
</evidence>
<evidence type="ECO:0000256" key="2">
    <source>
        <dbReference type="ARBA" id="ARBA00022448"/>
    </source>
</evidence>
<keyword evidence="2" id="KW-0813">Transport</keyword>